<evidence type="ECO:0008006" key="4">
    <source>
        <dbReference type="Google" id="ProtNLM"/>
    </source>
</evidence>
<proteinExistence type="predicted"/>
<dbReference type="AlphaFoldDB" id="A0A239FK96"/>
<evidence type="ECO:0000313" key="2">
    <source>
        <dbReference type="EMBL" id="SNS57340.1"/>
    </source>
</evidence>
<name>A0A239FK96_9PSED</name>
<dbReference type="Proteomes" id="UP000242915">
    <property type="component" value="Unassembled WGS sequence"/>
</dbReference>
<keyword evidence="1" id="KW-0732">Signal</keyword>
<dbReference type="EMBL" id="FZOG01000003">
    <property type="protein sequence ID" value="SNS57340.1"/>
    <property type="molecule type" value="Genomic_DNA"/>
</dbReference>
<organism evidence="2 3">
    <name type="scientific">Pseudomonas segetis</name>
    <dbReference type="NCBI Taxonomy" id="298908"/>
    <lineage>
        <taxon>Bacteria</taxon>
        <taxon>Pseudomonadati</taxon>
        <taxon>Pseudomonadota</taxon>
        <taxon>Gammaproteobacteria</taxon>
        <taxon>Pseudomonadales</taxon>
        <taxon>Pseudomonadaceae</taxon>
        <taxon>Pseudomonas</taxon>
    </lineage>
</organism>
<dbReference type="RefSeq" id="WP_010487809.1">
    <property type="nucleotide sequence ID" value="NZ_FZOG01000003.1"/>
</dbReference>
<keyword evidence="3" id="KW-1185">Reference proteome</keyword>
<gene>
    <name evidence="2" type="ORF">SAMN05216255_2660</name>
</gene>
<evidence type="ECO:0000313" key="3">
    <source>
        <dbReference type="Proteomes" id="UP000242915"/>
    </source>
</evidence>
<reference evidence="3" key="1">
    <citation type="submission" date="2017-06" db="EMBL/GenBank/DDBJ databases">
        <authorList>
            <person name="Varghese N."/>
            <person name="Submissions S."/>
        </authorList>
    </citation>
    <scope>NUCLEOTIDE SEQUENCE [LARGE SCALE GENOMIC DNA]</scope>
    <source>
        <strain evidence="3">CIP 108523</strain>
    </source>
</reference>
<evidence type="ECO:0000256" key="1">
    <source>
        <dbReference type="SAM" id="SignalP"/>
    </source>
</evidence>
<feature type="chain" id="PRO_5011290728" description="Integral membrane protein" evidence="1">
    <location>
        <begin position="33"/>
        <end position="87"/>
    </location>
</feature>
<accession>A0A239FK96</accession>
<protein>
    <recommendedName>
        <fullName evidence="4">Integral membrane protein</fullName>
    </recommendedName>
</protein>
<feature type="signal peptide" evidence="1">
    <location>
        <begin position="1"/>
        <end position="32"/>
    </location>
</feature>
<sequence>MTNKTTLAATGAAIAFTAATMFATMASTVAVAEDSPVQCFGVNACKGQNDCKTAENACKGQGICKGHGFKAMSLADCNAAKGRVGEE</sequence>